<dbReference type="InterPro" id="IPR023406">
    <property type="entry name" value="Topo_IA_AS"/>
</dbReference>
<dbReference type="Pfam" id="PF01131">
    <property type="entry name" value="Topoisom_bac"/>
    <property type="match status" value="1"/>
</dbReference>
<dbReference type="EC" id="5.6.2.1" evidence="3"/>
<dbReference type="GO" id="GO:0003917">
    <property type="term" value="F:DNA topoisomerase type I (single strand cut, ATP-independent) activity"/>
    <property type="evidence" value="ECO:0007669"/>
    <property type="project" value="UniProtKB-EC"/>
</dbReference>
<evidence type="ECO:0000256" key="8">
    <source>
        <dbReference type="ARBA" id="ARBA00031985"/>
    </source>
</evidence>
<dbReference type="SUPFAM" id="SSF56712">
    <property type="entry name" value="Prokaryotic type I DNA topoisomerase"/>
    <property type="match status" value="1"/>
</dbReference>
<keyword evidence="4" id="KW-0799">Topoisomerase</keyword>
<dbReference type="InterPro" id="IPR013497">
    <property type="entry name" value="Topo_IA_cen"/>
</dbReference>
<dbReference type="Pfam" id="PF01751">
    <property type="entry name" value="Toprim"/>
    <property type="match status" value="1"/>
</dbReference>
<dbReference type="InterPro" id="IPR006171">
    <property type="entry name" value="TOPRIM_dom"/>
</dbReference>
<dbReference type="PROSITE" id="PS00396">
    <property type="entry name" value="TOPO_IA_1"/>
    <property type="match status" value="1"/>
</dbReference>
<dbReference type="InterPro" id="IPR034144">
    <property type="entry name" value="TOPRIM_TopoIII"/>
</dbReference>
<evidence type="ECO:0000256" key="4">
    <source>
        <dbReference type="ARBA" id="ARBA00023029"/>
    </source>
</evidence>
<keyword evidence="14" id="KW-1185">Reference proteome</keyword>
<comment type="caution">
    <text evidence="13">The sequence shown here is derived from an EMBL/GenBank/DDBJ whole genome shotgun (WGS) entry which is preliminary data.</text>
</comment>
<sequence length="582" mass="66597">MVTVILAEKETQAAAYAECLGSAGKKGKVHIVKHTPYFSDEVHVIAAEGHLFEYGLPKDNWNLEKLPLVDVSFKQTLKQDKVSKETFKQIYQEVMAANQVIIGTDSDREGERIAYSILSHIPEGKNKVTKRLWVNSMTTHALQKAFQNLREPIETYNYYLEAEARAQSDWLVGMNLSPLVTLELQNKGRLPRGKGNSLSVGRVQTPGVRLICENDLAIQNFRPDTYWKLQLQDKETEISFSNKEKYSDSEVILATSRQLSPVSTISSVETEDHQRAAPALFNLSDIQELAARQWGFEPTKTENLIESLYLKKYLSYPRTDTRFITQEEFDYLKTYLKSYQETIHCSFEPVNVEARENYVNPKKVAKTSHYALIPTENIPNLVTLKPDERFIYEAVVRRTLLMFAADCRYQTTTVEIENQGLVFKARGRQMIDFGWVTFSQQKLKEDVELPDYRVGDQIETKATILEGVTKPPKRLTESQFIGQILPKYGLGTQATRATMLKTIQDRGYITKDKKTGQLFPTNKAYLLIHYLYDNEFASPETTGGWEFFLSQIGEGEINPREFVDAIKEKLTDQIVAAKERND</sequence>
<dbReference type="EMBL" id="JPEN01000068">
    <property type="protein sequence ID" value="KGM37039.1"/>
    <property type="molecule type" value="Genomic_DNA"/>
</dbReference>
<name>A0A0A0DG10_9STRE</name>
<organism evidence="13 14">
    <name type="scientific">Streptococcus sinensis</name>
    <dbReference type="NCBI Taxonomy" id="176090"/>
    <lineage>
        <taxon>Bacteria</taxon>
        <taxon>Bacillati</taxon>
        <taxon>Bacillota</taxon>
        <taxon>Bacilli</taxon>
        <taxon>Lactobacillales</taxon>
        <taxon>Streptococcaceae</taxon>
        <taxon>Streptococcus</taxon>
    </lineage>
</organism>
<dbReference type="InterPro" id="IPR013824">
    <property type="entry name" value="Topo_IA_cen_sub1"/>
</dbReference>
<dbReference type="eggNOG" id="COG0550">
    <property type="taxonomic scope" value="Bacteria"/>
</dbReference>
<evidence type="ECO:0000256" key="2">
    <source>
        <dbReference type="ARBA" id="ARBA00009446"/>
    </source>
</evidence>
<keyword evidence="6 13" id="KW-0413">Isomerase</keyword>
<dbReference type="GO" id="GO:0006265">
    <property type="term" value="P:DNA topological change"/>
    <property type="evidence" value="ECO:0007669"/>
    <property type="project" value="InterPro"/>
</dbReference>
<dbReference type="Gene3D" id="1.10.460.10">
    <property type="entry name" value="Topoisomerase I, domain 2"/>
    <property type="match status" value="1"/>
</dbReference>
<dbReference type="InterPro" id="IPR000380">
    <property type="entry name" value="Topo_IA"/>
</dbReference>
<gene>
    <name evidence="13" type="ORF">SSIN_1181</name>
</gene>
<evidence type="ECO:0000256" key="6">
    <source>
        <dbReference type="ARBA" id="ARBA00023235"/>
    </source>
</evidence>
<evidence type="ECO:0000259" key="12">
    <source>
        <dbReference type="PROSITE" id="PS52039"/>
    </source>
</evidence>
<proteinExistence type="inferred from homology"/>
<dbReference type="PRINTS" id="PR00417">
    <property type="entry name" value="PRTPISMRASEI"/>
</dbReference>
<dbReference type="InterPro" id="IPR023405">
    <property type="entry name" value="Topo_IA_core_domain"/>
</dbReference>
<dbReference type="CDD" id="cd00186">
    <property type="entry name" value="TOP1Ac"/>
    <property type="match status" value="1"/>
</dbReference>
<evidence type="ECO:0000256" key="1">
    <source>
        <dbReference type="ARBA" id="ARBA00000213"/>
    </source>
</evidence>
<dbReference type="RefSeq" id="WP_037616756.1">
    <property type="nucleotide sequence ID" value="NZ_JPEN01000068.1"/>
</dbReference>
<evidence type="ECO:0000313" key="14">
    <source>
        <dbReference type="Proteomes" id="UP000030019"/>
    </source>
</evidence>
<dbReference type="PROSITE" id="PS52039">
    <property type="entry name" value="TOPO_IA_2"/>
    <property type="match status" value="1"/>
</dbReference>
<evidence type="ECO:0000313" key="13">
    <source>
        <dbReference type="EMBL" id="KGM37039.1"/>
    </source>
</evidence>
<evidence type="ECO:0000256" key="10">
    <source>
        <dbReference type="ARBA" id="ARBA00032877"/>
    </source>
</evidence>
<evidence type="ECO:0000256" key="3">
    <source>
        <dbReference type="ARBA" id="ARBA00012891"/>
    </source>
</evidence>
<dbReference type="GO" id="GO:0003677">
    <property type="term" value="F:DNA binding"/>
    <property type="evidence" value="ECO:0007669"/>
    <property type="project" value="UniProtKB-KW"/>
</dbReference>
<comment type="similarity">
    <text evidence="2">Belongs to the type IA topoisomerase family.</text>
</comment>
<dbReference type="Gene3D" id="3.40.50.140">
    <property type="match status" value="1"/>
</dbReference>
<evidence type="ECO:0000256" key="5">
    <source>
        <dbReference type="ARBA" id="ARBA00023125"/>
    </source>
</evidence>
<protein>
    <recommendedName>
        <fullName evidence="3">DNA topoisomerase</fullName>
        <ecNumber evidence="3">5.6.2.1</ecNumber>
    </recommendedName>
    <alternativeName>
        <fullName evidence="10">Omega-protein</fullName>
    </alternativeName>
    <alternativeName>
        <fullName evidence="9">Relaxing enzyme</fullName>
    </alternativeName>
    <alternativeName>
        <fullName evidence="7">Swivelase</fullName>
    </alternativeName>
    <alternativeName>
        <fullName evidence="8">Untwisting enzyme</fullName>
    </alternativeName>
</protein>
<evidence type="ECO:0000256" key="7">
    <source>
        <dbReference type="ARBA" id="ARBA00030003"/>
    </source>
</evidence>
<dbReference type="PATRIC" id="fig|176090.4.peg.1146"/>
<feature type="domain" description="Topo IA-type catalytic" evidence="12">
    <location>
        <begin position="155"/>
        <end position="575"/>
    </location>
</feature>
<dbReference type="SMART" id="SM00437">
    <property type="entry name" value="TOP1Ac"/>
    <property type="match status" value="1"/>
</dbReference>
<dbReference type="Gene3D" id="2.70.20.10">
    <property type="entry name" value="Topoisomerase I, domain 3"/>
    <property type="match status" value="1"/>
</dbReference>
<comment type="catalytic activity">
    <reaction evidence="1">
        <text>ATP-independent breakage of single-stranded DNA, followed by passage and rejoining.</text>
        <dbReference type="EC" id="5.6.2.1"/>
    </reaction>
</comment>
<dbReference type="SMART" id="SM00493">
    <property type="entry name" value="TOPRIM"/>
    <property type="match status" value="1"/>
</dbReference>
<dbReference type="GO" id="GO:0043597">
    <property type="term" value="C:cytoplasmic replication fork"/>
    <property type="evidence" value="ECO:0007669"/>
    <property type="project" value="TreeGrafter"/>
</dbReference>
<feature type="domain" description="Toprim" evidence="11">
    <location>
        <begin position="2"/>
        <end position="136"/>
    </location>
</feature>
<reference evidence="13 14" key="1">
    <citation type="submission" date="2014-06" db="EMBL/GenBank/DDBJ databases">
        <authorList>
            <person name="Teng J.L."/>
            <person name="Huang Y."/>
            <person name="Tse H."/>
            <person name="Lau S.K."/>
            <person name="Woo P.C."/>
        </authorList>
    </citation>
    <scope>NUCLEOTIDE SEQUENCE [LARGE SCALE GENOMIC DNA]</scope>
    <source>
        <strain evidence="13 14">HKU4</strain>
    </source>
</reference>
<dbReference type="Gene3D" id="1.10.290.10">
    <property type="entry name" value="Topoisomerase I, domain 4"/>
    <property type="match status" value="1"/>
</dbReference>
<dbReference type="PANTHER" id="PTHR11390:SF21">
    <property type="entry name" value="DNA TOPOISOMERASE 3-ALPHA"/>
    <property type="match status" value="1"/>
</dbReference>
<dbReference type="PANTHER" id="PTHR11390">
    <property type="entry name" value="PROKARYOTIC DNA TOPOISOMERASE"/>
    <property type="match status" value="1"/>
</dbReference>
<dbReference type="PROSITE" id="PS50880">
    <property type="entry name" value="TOPRIM"/>
    <property type="match status" value="1"/>
</dbReference>
<dbReference type="CDD" id="cd03362">
    <property type="entry name" value="TOPRIM_TopoIA_TopoIII"/>
    <property type="match status" value="1"/>
</dbReference>
<dbReference type="STRING" id="176090.SSIN_1181"/>
<dbReference type="SMART" id="SM00436">
    <property type="entry name" value="TOP1Bc"/>
    <property type="match status" value="1"/>
</dbReference>
<dbReference type="InterPro" id="IPR013825">
    <property type="entry name" value="Topo_IA_cen_sub2"/>
</dbReference>
<dbReference type="InterPro" id="IPR013826">
    <property type="entry name" value="Topo_IA_cen_sub3"/>
</dbReference>
<dbReference type="GO" id="GO:0006281">
    <property type="term" value="P:DNA repair"/>
    <property type="evidence" value="ECO:0007669"/>
    <property type="project" value="TreeGrafter"/>
</dbReference>
<dbReference type="InterPro" id="IPR003601">
    <property type="entry name" value="Topo_IA_2"/>
</dbReference>
<evidence type="ECO:0000256" key="9">
    <source>
        <dbReference type="ARBA" id="ARBA00032235"/>
    </source>
</evidence>
<accession>A0A0A0DG10</accession>
<keyword evidence="5" id="KW-0238">DNA-binding</keyword>
<dbReference type="GO" id="GO:0006310">
    <property type="term" value="P:DNA recombination"/>
    <property type="evidence" value="ECO:0007669"/>
    <property type="project" value="TreeGrafter"/>
</dbReference>
<evidence type="ECO:0000259" key="11">
    <source>
        <dbReference type="PROSITE" id="PS50880"/>
    </source>
</evidence>
<dbReference type="InterPro" id="IPR003602">
    <property type="entry name" value="Topo_IA_DNA-bd_dom"/>
</dbReference>
<dbReference type="AlphaFoldDB" id="A0A0A0DG10"/>
<dbReference type="Proteomes" id="UP000030019">
    <property type="component" value="Unassembled WGS sequence"/>
</dbReference>